<keyword evidence="2 5" id="KW-0732">Signal</keyword>
<dbReference type="Proteomes" id="UP001206126">
    <property type="component" value="Unassembled WGS sequence"/>
</dbReference>
<accession>A0ABT2DEX9</accession>
<evidence type="ECO:0000259" key="6">
    <source>
        <dbReference type="PROSITE" id="PS51677"/>
    </source>
</evidence>
<keyword evidence="3" id="KW-0378">Hydrolase</keyword>
<dbReference type="PANTHER" id="PTHR46471">
    <property type="entry name" value="CHITIN DEACETYLASE"/>
    <property type="match status" value="1"/>
</dbReference>
<evidence type="ECO:0000256" key="3">
    <source>
        <dbReference type="ARBA" id="ARBA00022801"/>
    </source>
</evidence>
<sequence>MRRPALYLAGLVVVACATLAACTTPHPAGPPDARQAIAADMRDMLAAYRKIIVLTAGQDAMPPPQRELVNRVGKQLFHDNQQRRARIDAALAELVHSGQAGRFEQAGALLSEVGSDPALHDADRLAFRETLAALYDEVAGEAGPQAVRLHKRLAQDLQALDDIERAYDKELHAAFDPLGQAMIAPRREKWDSYVAWLASRYRREDILKEAGVQLPPAQPTPAEIFGTRLPPKTVALTFDDGPHRVYSEQIAAILAKYKVPAVFFTVGQNIGSIGKDGAPHLNGGADISRKLRAAGYVLGNHSMTHAQLTKLTGERLKAEILDTDLLLRTLDPQRSILFRFPYGDRNAEGKRVVADARLLSVMWNVDSLDWSDPVPASITQRVMTTLHQEGRGIILFHDIHQQTVKALPLVLDRLAAEGYRFAGWDGSDFTVPAGR</sequence>
<dbReference type="SUPFAM" id="SSF88713">
    <property type="entry name" value="Glycoside hydrolase/deacetylase"/>
    <property type="match status" value="1"/>
</dbReference>
<protein>
    <submittedName>
        <fullName evidence="7">Polysaccharide deacetylase family protein</fullName>
    </submittedName>
</protein>
<dbReference type="InterPro" id="IPR011330">
    <property type="entry name" value="Glyco_hydro/deAcase_b/a-brl"/>
</dbReference>
<keyword evidence="1" id="KW-0479">Metal-binding</keyword>
<evidence type="ECO:0000313" key="8">
    <source>
        <dbReference type="Proteomes" id="UP001206126"/>
    </source>
</evidence>
<name>A0ABT2DEX9_9BURK</name>
<reference evidence="7 8" key="1">
    <citation type="submission" date="2022-08" db="EMBL/GenBank/DDBJ databases">
        <title>Reclassification of Massilia species as members of the genera Telluria, Duganella, Pseudoduganella, Mokoshia gen. nov. and Zemynaea gen. nov. using orthogonal and non-orthogonal genome-based approaches.</title>
        <authorList>
            <person name="Bowman J.P."/>
        </authorList>
    </citation>
    <scope>NUCLEOTIDE SEQUENCE [LARGE SCALE GENOMIC DNA]</scope>
    <source>
        <strain evidence="7 8">JCM 31605</strain>
    </source>
</reference>
<dbReference type="EMBL" id="JANUHB010000004">
    <property type="protein sequence ID" value="MCS0809812.1"/>
    <property type="molecule type" value="Genomic_DNA"/>
</dbReference>
<dbReference type="Gene3D" id="3.20.20.370">
    <property type="entry name" value="Glycoside hydrolase/deacetylase"/>
    <property type="match status" value="1"/>
</dbReference>
<proteinExistence type="predicted"/>
<organism evidence="7 8">
    <name type="scientific">Massilia agilis</name>
    <dbReference type="NCBI Taxonomy" id="1811226"/>
    <lineage>
        <taxon>Bacteria</taxon>
        <taxon>Pseudomonadati</taxon>
        <taxon>Pseudomonadota</taxon>
        <taxon>Betaproteobacteria</taxon>
        <taxon>Burkholderiales</taxon>
        <taxon>Oxalobacteraceae</taxon>
        <taxon>Telluria group</taxon>
        <taxon>Massilia</taxon>
    </lineage>
</organism>
<keyword evidence="8" id="KW-1185">Reference proteome</keyword>
<dbReference type="PANTHER" id="PTHR46471:SF2">
    <property type="entry name" value="CHITIN DEACETYLASE-RELATED"/>
    <property type="match status" value="1"/>
</dbReference>
<feature type="domain" description="NodB homology" evidence="6">
    <location>
        <begin position="232"/>
        <end position="422"/>
    </location>
</feature>
<keyword evidence="4" id="KW-0119">Carbohydrate metabolism</keyword>
<dbReference type="PROSITE" id="PS51257">
    <property type="entry name" value="PROKAR_LIPOPROTEIN"/>
    <property type="match status" value="1"/>
</dbReference>
<dbReference type="InterPro" id="IPR002509">
    <property type="entry name" value="NODB_dom"/>
</dbReference>
<dbReference type="RefSeq" id="WP_258823633.1">
    <property type="nucleotide sequence ID" value="NZ_JANUHB010000004.1"/>
</dbReference>
<feature type="chain" id="PRO_5047450888" evidence="5">
    <location>
        <begin position="21"/>
        <end position="435"/>
    </location>
</feature>
<evidence type="ECO:0000256" key="4">
    <source>
        <dbReference type="ARBA" id="ARBA00023277"/>
    </source>
</evidence>
<evidence type="ECO:0000256" key="2">
    <source>
        <dbReference type="ARBA" id="ARBA00022729"/>
    </source>
</evidence>
<evidence type="ECO:0000256" key="5">
    <source>
        <dbReference type="SAM" id="SignalP"/>
    </source>
</evidence>
<feature type="signal peptide" evidence="5">
    <location>
        <begin position="1"/>
        <end position="20"/>
    </location>
</feature>
<dbReference type="CDD" id="cd10917">
    <property type="entry name" value="CE4_NodB_like_6s_7s"/>
    <property type="match status" value="1"/>
</dbReference>
<dbReference type="Pfam" id="PF01522">
    <property type="entry name" value="Polysacc_deac_1"/>
    <property type="match status" value="1"/>
</dbReference>
<evidence type="ECO:0000256" key="1">
    <source>
        <dbReference type="ARBA" id="ARBA00022723"/>
    </source>
</evidence>
<gene>
    <name evidence="7" type="ORF">NX774_17960</name>
</gene>
<dbReference type="PROSITE" id="PS51677">
    <property type="entry name" value="NODB"/>
    <property type="match status" value="1"/>
</dbReference>
<comment type="caution">
    <text evidence="7">The sequence shown here is derived from an EMBL/GenBank/DDBJ whole genome shotgun (WGS) entry which is preliminary data.</text>
</comment>
<evidence type="ECO:0000313" key="7">
    <source>
        <dbReference type="EMBL" id="MCS0809812.1"/>
    </source>
</evidence>